<dbReference type="GO" id="GO:0046872">
    <property type="term" value="F:metal ion binding"/>
    <property type="evidence" value="ECO:0007669"/>
    <property type="project" value="UniProtKB-KW"/>
</dbReference>
<evidence type="ECO:0000256" key="7">
    <source>
        <dbReference type="ARBA" id="ARBA00022525"/>
    </source>
</evidence>
<evidence type="ECO:0000256" key="22">
    <source>
        <dbReference type="SAM" id="MobiDB-lite"/>
    </source>
</evidence>
<sequence length="388" mass="43638">MICRSVLLSVIAVYTASAFAHDNLLRRASPSNAAEFAQLRGSSKQCADYGIPALNKMVHDHEFPKVGKIASILEHDDDARALYNSIQHQIPNIGVRESKSHHTEFGDDTKQYPESDPDCWWSMSGCHKPKHDTIPADVYQCPGKGTWGLTFDDGPYCAQNKLYNFLQEQDLRATMFFIGGNVINSPFQAQRALVDGHDICGHTWSHKLMTTLSNEQVFAELYYTAKAIKKIVGVTPRCWRPPQGDVDDRVRAIATALGMHTIMWQEDTNDWQLGEGASRKKIAHNYHKIFEKANHESPIVLTHELPKTMSEFIRMYPDMKAAYKHVVPVSACVNATNPYPEQITYPTMQQFVSGQRASQGLPSGERIRVNPDAKPTFTPTNNQQNSFS</sequence>
<comment type="similarity">
    <text evidence="4">Belongs to the polysaccharide deacetylase family.</text>
</comment>
<feature type="compositionally biased region" description="Polar residues" evidence="22">
    <location>
        <begin position="377"/>
        <end position="388"/>
    </location>
</feature>
<evidence type="ECO:0000313" key="26">
    <source>
        <dbReference type="Proteomes" id="UP000232875"/>
    </source>
</evidence>
<keyword evidence="10 23" id="KW-0732">Signal</keyword>
<feature type="region of interest" description="Disordered" evidence="22">
    <location>
        <begin position="354"/>
        <end position="388"/>
    </location>
</feature>
<evidence type="ECO:0000256" key="4">
    <source>
        <dbReference type="ARBA" id="ARBA00010973"/>
    </source>
</evidence>
<evidence type="ECO:0000313" key="25">
    <source>
        <dbReference type="EMBL" id="PKI84520.1"/>
    </source>
</evidence>
<evidence type="ECO:0000256" key="10">
    <source>
        <dbReference type="ARBA" id="ARBA00022729"/>
    </source>
</evidence>
<evidence type="ECO:0000259" key="24">
    <source>
        <dbReference type="PROSITE" id="PS51677"/>
    </source>
</evidence>
<protein>
    <recommendedName>
        <fullName evidence="20">chitin deacetylase</fullName>
        <ecNumber evidence="20">3.5.1.41</ecNumber>
    </recommendedName>
</protein>
<dbReference type="STRING" id="2020962.A0A2N1JD76"/>
<keyword evidence="5" id="KW-1003">Cell membrane</keyword>
<evidence type="ECO:0000256" key="21">
    <source>
        <dbReference type="ARBA" id="ARBA00048494"/>
    </source>
</evidence>
<dbReference type="GO" id="GO:0005886">
    <property type="term" value="C:plasma membrane"/>
    <property type="evidence" value="ECO:0007669"/>
    <property type="project" value="UniProtKB-SubCell"/>
</dbReference>
<dbReference type="GO" id="GO:0009272">
    <property type="term" value="P:fungal-type cell wall biogenesis"/>
    <property type="evidence" value="ECO:0007669"/>
    <property type="project" value="UniProtKB-ARBA"/>
</dbReference>
<dbReference type="PANTHER" id="PTHR10587:SF98">
    <property type="entry name" value="CHITIN DEACETYLASE"/>
    <property type="match status" value="1"/>
</dbReference>
<dbReference type="PROSITE" id="PS51677">
    <property type="entry name" value="NODB"/>
    <property type="match status" value="1"/>
</dbReference>
<evidence type="ECO:0000256" key="19">
    <source>
        <dbReference type="ARBA" id="ARBA00023326"/>
    </source>
</evidence>
<comment type="cofactor">
    <cofactor evidence="1">
        <name>Co(2+)</name>
        <dbReference type="ChEBI" id="CHEBI:48828"/>
    </cofactor>
</comment>
<keyword evidence="16" id="KW-0170">Cobalt</keyword>
<keyword evidence="11" id="KW-0378">Hydrolase</keyword>
<accession>A0A2N1JD76</accession>
<keyword evidence="6" id="KW-0134">Cell wall</keyword>
<dbReference type="SUPFAM" id="SSF88713">
    <property type="entry name" value="Glycoside hydrolase/deacetylase"/>
    <property type="match status" value="1"/>
</dbReference>
<evidence type="ECO:0000256" key="6">
    <source>
        <dbReference type="ARBA" id="ARBA00022512"/>
    </source>
</evidence>
<evidence type="ECO:0000256" key="15">
    <source>
        <dbReference type="ARBA" id="ARBA00023277"/>
    </source>
</evidence>
<feature type="domain" description="NodB homology" evidence="24">
    <location>
        <begin position="145"/>
        <end position="327"/>
    </location>
</feature>
<proteinExistence type="inferred from homology"/>
<dbReference type="AlphaFoldDB" id="A0A2N1JD76"/>
<keyword evidence="7" id="KW-0964">Secreted</keyword>
<keyword evidence="19" id="KW-0624">Polysaccharide degradation</keyword>
<evidence type="ECO:0000256" key="16">
    <source>
        <dbReference type="ARBA" id="ARBA00023285"/>
    </source>
</evidence>
<gene>
    <name evidence="25" type="ORF">MVES_001858</name>
</gene>
<reference evidence="25 26" key="1">
    <citation type="submission" date="2017-10" db="EMBL/GenBank/DDBJ databases">
        <title>A novel species of cold-tolerant Malassezia isolated from bats.</title>
        <authorList>
            <person name="Lorch J.M."/>
            <person name="Palmer J.M."/>
            <person name="Vanderwolf K.J."/>
            <person name="Schmidt K.Z."/>
            <person name="Verant M.L."/>
            <person name="Weller T.J."/>
            <person name="Blehert D.S."/>
        </authorList>
    </citation>
    <scope>NUCLEOTIDE SEQUENCE [LARGE SCALE GENOMIC DNA]</scope>
    <source>
        <strain evidence="25 26">NWHC:44797-103</strain>
    </source>
</reference>
<dbReference type="GO" id="GO:0098552">
    <property type="term" value="C:side of membrane"/>
    <property type="evidence" value="ECO:0007669"/>
    <property type="project" value="UniProtKB-KW"/>
</dbReference>
<keyword evidence="8" id="KW-0336">GPI-anchor</keyword>
<evidence type="ECO:0000256" key="23">
    <source>
        <dbReference type="SAM" id="SignalP"/>
    </source>
</evidence>
<dbReference type="GO" id="GO:0006032">
    <property type="term" value="P:chitin catabolic process"/>
    <property type="evidence" value="ECO:0007669"/>
    <property type="project" value="UniProtKB-KW"/>
</dbReference>
<name>A0A2N1JD76_9BASI</name>
<keyword evidence="15" id="KW-0119">Carbohydrate metabolism</keyword>
<dbReference type="GO" id="GO:0004099">
    <property type="term" value="F:chitin deacetylase activity"/>
    <property type="evidence" value="ECO:0007669"/>
    <property type="project" value="UniProtKB-EC"/>
</dbReference>
<dbReference type="Proteomes" id="UP000232875">
    <property type="component" value="Unassembled WGS sequence"/>
</dbReference>
<dbReference type="InterPro" id="IPR002509">
    <property type="entry name" value="NODB_dom"/>
</dbReference>
<feature type="chain" id="PRO_5014677576" description="chitin deacetylase" evidence="23">
    <location>
        <begin position="19"/>
        <end position="388"/>
    </location>
</feature>
<keyword evidence="9" id="KW-0479">Metal-binding</keyword>
<keyword evidence="14" id="KW-0325">Glycoprotein</keyword>
<keyword evidence="13" id="KW-0472">Membrane</keyword>
<evidence type="ECO:0000256" key="5">
    <source>
        <dbReference type="ARBA" id="ARBA00022475"/>
    </source>
</evidence>
<evidence type="ECO:0000256" key="9">
    <source>
        <dbReference type="ARBA" id="ARBA00022723"/>
    </source>
</evidence>
<evidence type="ECO:0000256" key="20">
    <source>
        <dbReference type="ARBA" id="ARBA00024056"/>
    </source>
</evidence>
<evidence type="ECO:0000256" key="17">
    <source>
        <dbReference type="ARBA" id="ARBA00023288"/>
    </source>
</evidence>
<dbReference type="OrthoDB" id="407355at2759"/>
<dbReference type="EC" id="3.5.1.41" evidence="20"/>
<dbReference type="EMBL" id="KZ454989">
    <property type="protein sequence ID" value="PKI84520.1"/>
    <property type="molecule type" value="Genomic_DNA"/>
</dbReference>
<evidence type="ECO:0000256" key="3">
    <source>
        <dbReference type="ARBA" id="ARBA00004609"/>
    </source>
</evidence>
<evidence type="ECO:0000256" key="12">
    <source>
        <dbReference type="ARBA" id="ARBA00023024"/>
    </source>
</evidence>
<keyword evidence="26" id="KW-1185">Reference proteome</keyword>
<dbReference type="PANTHER" id="PTHR10587">
    <property type="entry name" value="GLYCOSYL TRANSFERASE-RELATED"/>
    <property type="match status" value="1"/>
</dbReference>
<dbReference type="Pfam" id="PF01522">
    <property type="entry name" value="Polysacc_deac_1"/>
    <property type="match status" value="1"/>
</dbReference>
<evidence type="ECO:0000256" key="1">
    <source>
        <dbReference type="ARBA" id="ARBA00001941"/>
    </source>
</evidence>
<evidence type="ECO:0000256" key="11">
    <source>
        <dbReference type="ARBA" id="ARBA00022801"/>
    </source>
</evidence>
<evidence type="ECO:0000256" key="8">
    <source>
        <dbReference type="ARBA" id="ARBA00022622"/>
    </source>
</evidence>
<dbReference type="GO" id="GO:0000272">
    <property type="term" value="P:polysaccharide catabolic process"/>
    <property type="evidence" value="ECO:0007669"/>
    <property type="project" value="UniProtKB-KW"/>
</dbReference>
<comment type="catalytic activity">
    <reaction evidence="21">
        <text>[(1-&gt;4)-N-acetyl-beta-D-glucosaminyl](n) + n H2O = chitosan + n acetate</text>
        <dbReference type="Rhea" id="RHEA:10464"/>
        <dbReference type="Rhea" id="RHEA-COMP:9593"/>
        <dbReference type="Rhea" id="RHEA-COMP:9597"/>
        <dbReference type="ChEBI" id="CHEBI:15377"/>
        <dbReference type="ChEBI" id="CHEBI:17029"/>
        <dbReference type="ChEBI" id="CHEBI:30089"/>
        <dbReference type="ChEBI" id="CHEBI:57704"/>
        <dbReference type="EC" id="3.5.1.41"/>
    </reaction>
    <physiologicalReaction direction="left-to-right" evidence="21">
        <dbReference type="Rhea" id="RHEA:10465"/>
    </physiologicalReaction>
</comment>
<keyword evidence="12" id="KW-0146">Chitin degradation</keyword>
<evidence type="ECO:0000256" key="13">
    <source>
        <dbReference type="ARBA" id="ARBA00023136"/>
    </source>
</evidence>
<comment type="subcellular location">
    <subcellularLocation>
        <location evidence="3">Cell membrane</location>
        <topology evidence="3">Lipid-anchor</topology>
        <topology evidence="3">GPI-anchor</topology>
    </subcellularLocation>
    <subcellularLocation>
        <location evidence="2">Secreted</location>
        <location evidence="2">Cell wall</location>
    </subcellularLocation>
</comment>
<dbReference type="Gene3D" id="3.20.20.370">
    <property type="entry name" value="Glycoside hydrolase/deacetylase"/>
    <property type="match status" value="1"/>
</dbReference>
<dbReference type="GO" id="GO:0071555">
    <property type="term" value="P:cell wall organization"/>
    <property type="evidence" value="ECO:0007669"/>
    <property type="project" value="UniProtKB-KW"/>
</dbReference>
<dbReference type="InterPro" id="IPR050248">
    <property type="entry name" value="Polysacc_deacetylase_ArnD"/>
</dbReference>
<evidence type="ECO:0000256" key="14">
    <source>
        <dbReference type="ARBA" id="ARBA00023180"/>
    </source>
</evidence>
<keyword evidence="18" id="KW-0961">Cell wall biogenesis/degradation</keyword>
<dbReference type="FunFam" id="3.20.20.370:FF:000004">
    <property type="entry name" value="Related to Chitin deacetylase"/>
    <property type="match status" value="1"/>
</dbReference>
<feature type="signal peptide" evidence="23">
    <location>
        <begin position="1"/>
        <end position="18"/>
    </location>
</feature>
<evidence type="ECO:0000256" key="2">
    <source>
        <dbReference type="ARBA" id="ARBA00004191"/>
    </source>
</evidence>
<organism evidence="25 26">
    <name type="scientific">Malassezia vespertilionis</name>
    <dbReference type="NCBI Taxonomy" id="2020962"/>
    <lineage>
        <taxon>Eukaryota</taxon>
        <taxon>Fungi</taxon>
        <taxon>Dikarya</taxon>
        <taxon>Basidiomycota</taxon>
        <taxon>Ustilaginomycotina</taxon>
        <taxon>Malasseziomycetes</taxon>
        <taxon>Malasseziales</taxon>
        <taxon>Malasseziaceae</taxon>
        <taxon>Malassezia</taxon>
    </lineage>
</organism>
<keyword evidence="17" id="KW-0449">Lipoprotein</keyword>
<dbReference type="InterPro" id="IPR011330">
    <property type="entry name" value="Glyco_hydro/deAcase_b/a-brl"/>
</dbReference>
<evidence type="ECO:0000256" key="18">
    <source>
        <dbReference type="ARBA" id="ARBA00023316"/>
    </source>
</evidence>